<keyword evidence="1" id="KW-0676">Redox-active center</keyword>
<dbReference type="InterPro" id="IPR012336">
    <property type="entry name" value="Thioredoxin-like_fold"/>
</dbReference>
<dbReference type="RefSeq" id="WP_258542377.1">
    <property type="nucleotide sequence ID" value="NZ_OU015584.1"/>
</dbReference>
<name>A0A916JP18_9FLAO</name>
<feature type="domain" description="Thioredoxin-like fold" evidence="2">
    <location>
        <begin position="34"/>
        <end position="149"/>
    </location>
</feature>
<dbReference type="Pfam" id="PF13098">
    <property type="entry name" value="Thioredoxin_2"/>
    <property type="match status" value="1"/>
</dbReference>
<evidence type="ECO:0000259" key="2">
    <source>
        <dbReference type="Pfam" id="PF13098"/>
    </source>
</evidence>
<gene>
    <name evidence="3" type="ORF">CRYO30217_02154</name>
</gene>
<proteinExistence type="predicted"/>
<dbReference type="AlphaFoldDB" id="A0A916JP18"/>
<evidence type="ECO:0000256" key="1">
    <source>
        <dbReference type="ARBA" id="ARBA00023284"/>
    </source>
</evidence>
<dbReference type="SUPFAM" id="SSF52833">
    <property type="entry name" value="Thioredoxin-like"/>
    <property type="match status" value="1"/>
</dbReference>
<dbReference type="InterPro" id="IPR017937">
    <property type="entry name" value="Thioredoxin_CS"/>
</dbReference>
<reference evidence="3" key="1">
    <citation type="submission" date="2021-04" db="EMBL/GenBank/DDBJ databases">
        <authorList>
            <person name="Rodrigo-Torres L."/>
            <person name="Arahal R. D."/>
            <person name="Lucena T."/>
        </authorList>
    </citation>
    <scope>NUCLEOTIDE SEQUENCE</scope>
    <source>
        <strain evidence="3">AS29M-1</strain>
    </source>
</reference>
<dbReference type="EMBL" id="OU015584">
    <property type="protein sequence ID" value="CAG5083299.1"/>
    <property type="molecule type" value="Genomic_DNA"/>
</dbReference>
<organism evidence="3 4">
    <name type="scientific">Parvicella tangerina</name>
    <dbReference type="NCBI Taxonomy" id="2829795"/>
    <lineage>
        <taxon>Bacteria</taxon>
        <taxon>Pseudomonadati</taxon>
        <taxon>Bacteroidota</taxon>
        <taxon>Flavobacteriia</taxon>
        <taxon>Flavobacteriales</taxon>
        <taxon>Parvicellaceae</taxon>
        <taxon>Parvicella</taxon>
    </lineage>
</organism>
<evidence type="ECO:0000313" key="4">
    <source>
        <dbReference type="Proteomes" id="UP000683507"/>
    </source>
</evidence>
<keyword evidence="4" id="KW-1185">Reference proteome</keyword>
<dbReference type="InterPro" id="IPR036249">
    <property type="entry name" value="Thioredoxin-like_sf"/>
</dbReference>
<dbReference type="PROSITE" id="PS00194">
    <property type="entry name" value="THIOREDOXIN_1"/>
    <property type="match status" value="1"/>
</dbReference>
<evidence type="ECO:0000313" key="3">
    <source>
        <dbReference type="EMBL" id="CAG5083299.1"/>
    </source>
</evidence>
<protein>
    <recommendedName>
        <fullName evidence="2">Thioredoxin-like fold domain-containing protein</fullName>
    </recommendedName>
</protein>
<sequence length="154" mass="18180">MKYLLGIIGLLIVLGGSAQDLSWTSIHDIEDSMAKKVKPILVKIETPWCGYCKLMDKKVYPYKKVRKELAKNYYYIKLNAEEKQTIELNDTTYKFKIYGGNRGIQELARKWAKRDGQIKYPTTVILDENYQIVKFLDGYLPKQNFYYWLTEDEE</sequence>
<accession>A0A916JP18</accession>
<dbReference type="Gene3D" id="3.40.30.10">
    <property type="entry name" value="Glutaredoxin"/>
    <property type="match status" value="1"/>
</dbReference>
<dbReference type="KEGG" id="ptan:CRYO30217_02154"/>
<dbReference type="Proteomes" id="UP000683507">
    <property type="component" value="Chromosome"/>
</dbReference>